<dbReference type="CDD" id="cd00085">
    <property type="entry name" value="HNHc"/>
    <property type="match status" value="1"/>
</dbReference>
<dbReference type="Pfam" id="PF01844">
    <property type="entry name" value="HNH"/>
    <property type="match status" value="1"/>
</dbReference>
<dbReference type="SMART" id="SM00507">
    <property type="entry name" value="HNHc"/>
    <property type="match status" value="1"/>
</dbReference>
<dbReference type="Proteomes" id="UP001060895">
    <property type="component" value="Unassembled WGS sequence"/>
</dbReference>
<dbReference type="Gene3D" id="1.10.30.50">
    <property type="match status" value="1"/>
</dbReference>
<sequence length="269" mass="31421">MITVRTIIEETVNYVTENSIYKNLYIKPRAKEYANIPQYKGKWFLYPSIDIRSSGVDTSFWFSPEAVSIFHNNKNLFSHALSKKFGKDRVFIRKRCGYAVIVKFDKLNNKELFINDCENIKNIHSLGEQFIDMMEVCDDLVSMLGVYRSQQELEEETERGVEQLNEEWTNEKQIEFLQKNIGHELPEQETVQIIRYKRNPAVVVAARWRADGHCEECKKPAPFKRQSDGKPFLEVHHIHPLSQGGVDKIDNVKAICPNCHRKLHYGIDQ</sequence>
<organism evidence="2 3">
    <name type="scientific">Gluconacetobacter sacchari DSM 12717</name>
    <dbReference type="NCBI Taxonomy" id="1307940"/>
    <lineage>
        <taxon>Bacteria</taxon>
        <taxon>Pseudomonadati</taxon>
        <taxon>Pseudomonadota</taxon>
        <taxon>Alphaproteobacteria</taxon>
        <taxon>Acetobacterales</taxon>
        <taxon>Acetobacteraceae</taxon>
        <taxon>Gluconacetobacter</taxon>
    </lineage>
</organism>
<reference evidence="2" key="1">
    <citation type="submission" date="2013-04" db="EMBL/GenBank/DDBJ databases">
        <title>The genome sequencing project of 58 acetic acid bacteria.</title>
        <authorList>
            <person name="Okamoto-Kainuma A."/>
            <person name="Ishikawa M."/>
            <person name="Umino S."/>
            <person name="Koizumi Y."/>
            <person name="Shiwa Y."/>
            <person name="Yoshikawa H."/>
            <person name="Matsutani M."/>
            <person name="Matsushita K."/>
        </authorList>
    </citation>
    <scope>NUCLEOTIDE SEQUENCE</scope>
    <source>
        <strain evidence="2">DSM 12717</strain>
    </source>
</reference>
<comment type="caution">
    <text evidence="2">The sequence shown here is derived from an EMBL/GenBank/DDBJ whole genome shotgun (WGS) entry which is preliminary data.</text>
</comment>
<name>A0ABQ0P582_9PROT</name>
<protein>
    <recommendedName>
        <fullName evidence="1">HNH nuclease domain-containing protein</fullName>
    </recommendedName>
</protein>
<dbReference type="InterPro" id="IPR002711">
    <property type="entry name" value="HNH"/>
</dbReference>
<evidence type="ECO:0000313" key="2">
    <source>
        <dbReference type="EMBL" id="GBQ22436.1"/>
    </source>
</evidence>
<feature type="domain" description="HNH nuclease" evidence="1">
    <location>
        <begin position="199"/>
        <end position="261"/>
    </location>
</feature>
<gene>
    <name evidence="2" type="ORF">AA12717_1184</name>
</gene>
<evidence type="ECO:0000313" key="3">
    <source>
        <dbReference type="Proteomes" id="UP001060895"/>
    </source>
</evidence>
<dbReference type="RefSeq" id="WP_272502290.1">
    <property type="nucleotide sequence ID" value="NZ_BAQP01000053.1"/>
</dbReference>
<evidence type="ECO:0000259" key="1">
    <source>
        <dbReference type="SMART" id="SM00507"/>
    </source>
</evidence>
<accession>A0ABQ0P582</accession>
<proteinExistence type="predicted"/>
<dbReference type="EMBL" id="BAQP01000053">
    <property type="protein sequence ID" value="GBQ22436.1"/>
    <property type="molecule type" value="Genomic_DNA"/>
</dbReference>
<dbReference type="InterPro" id="IPR003615">
    <property type="entry name" value="HNH_nuc"/>
</dbReference>
<keyword evidence="3" id="KW-1185">Reference proteome</keyword>